<evidence type="ECO:0000313" key="1">
    <source>
        <dbReference type="EMBL" id="GLC31611.1"/>
    </source>
</evidence>
<protein>
    <submittedName>
        <fullName evidence="1">Uncharacterized protein</fullName>
    </submittedName>
</protein>
<gene>
    <name evidence="1" type="ORF">bsdE14_30210</name>
</gene>
<comment type="caution">
    <text evidence="1">The sequence shown here is derived from an EMBL/GenBank/DDBJ whole genome shotgun (WGS) entry which is preliminary data.</text>
</comment>
<dbReference type="RefSeq" id="WP_264850942.1">
    <property type="nucleotide sequence ID" value="NZ_BRXR01000001.1"/>
</dbReference>
<name>A0ABQ5N919_9CLOT</name>
<reference evidence="1 2" key="1">
    <citation type="journal article" date="2024" name="Int. J. Syst. Evol. Microbiol.">
        <title>Clostridium omnivorum sp. nov., isolated from anoxic soil under the treatment of reductive soil disinfestation.</title>
        <authorList>
            <person name="Ueki A."/>
            <person name="Tonouchi A."/>
            <person name="Kaku N."/>
            <person name="Honma S."/>
            <person name="Ueki K."/>
        </authorList>
    </citation>
    <scope>NUCLEOTIDE SEQUENCE [LARGE SCALE GENOMIC DNA]</scope>
    <source>
        <strain evidence="1 2">E14</strain>
    </source>
</reference>
<proteinExistence type="predicted"/>
<dbReference type="EMBL" id="BRXR01000001">
    <property type="protein sequence ID" value="GLC31611.1"/>
    <property type="molecule type" value="Genomic_DNA"/>
</dbReference>
<accession>A0ABQ5N919</accession>
<organism evidence="1 2">
    <name type="scientific">Clostridium omnivorum</name>
    <dbReference type="NCBI Taxonomy" id="1604902"/>
    <lineage>
        <taxon>Bacteria</taxon>
        <taxon>Bacillati</taxon>
        <taxon>Bacillota</taxon>
        <taxon>Clostridia</taxon>
        <taxon>Eubacteriales</taxon>
        <taxon>Clostridiaceae</taxon>
        <taxon>Clostridium</taxon>
    </lineage>
</organism>
<sequence>MYNSELRGIAMNTKELKDIAIFFKKRGISPTIMELCSKSFASLYLQQYRTEHIHS</sequence>
<dbReference type="Proteomes" id="UP001208567">
    <property type="component" value="Unassembled WGS sequence"/>
</dbReference>
<keyword evidence="2" id="KW-1185">Reference proteome</keyword>
<evidence type="ECO:0000313" key="2">
    <source>
        <dbReference type="Proteomes" id="UP001208567"/>
    </source>
</evidence>